<dbReference type="InterPro" id="IPR035990">
    <property type="entry name" value="TIM_sf"/>
</dbReference>
<evidence type="ECO:0000256" key="12">
    <source>
        <dbReference type="SAM" id="SignalP"/>
    </source>
</evidence>
<dbReference type="PROSITE" id="PS51440">
    <property type="entry name" value="TIM_2"/>
    <property type="match status" value="1"/>
</dbReference>
<gene>
    <name evidence="13" type="ORF">HTAM1171_LOCUS11891</name>
</gene>
<dbReference type="GO" id="GO:0019563">
    <property type="term" value="P:glycerol catabolic process"/>
    <property type="evidence" value="ECO:0007669"/>
    <property type="project" value="TreeGrafter"/>
</dbReference>
<evidence type="ECO:0000256" key="1">
    <source>
        <dbReference type="ARBA" id="ARBA00004680"/>
    </source>
</evidence>
<evidence type="ECO:0000256" key="5">
    <source>
        <dbReference type="ARBA" id="ARBA00022432"/>
    </source>
</evidence>
<feature type="signal peptide" evidence="12">
    <location>
        <begin position="1"/>
        <end position="15"/>
    </location>
</feature>
<dbReference type="GO" id="GO:0006094">
    <property type="term" value="P:gluconeogenesis"/>
    <property type="evidence" value="ECO:0007669"/>
    <property type="project" value="UniProtKB-UniPathway"/>
</dbReference>
<reference evidence="13" key="1">
    <citation type="submission" date="2021-01" db="EMBL/GenBank/DDBJ databases">
        <authorList>
            <person name="Corre E."/>
            <person name="Pelletier E."/>
            <person name="Niang G."/>
            <person name="Scheremetjew M."/>
            <person name="Finn R."/>
            <person name="Kale V."/>
            <person name="Holt S."/>
            <person name="Cochrane G."/>
            <person name="Meng A."/>
            <person name="Brown T."/>
            <person name="Cohen L."/>
        </authorList>
    </citation>
    <scope>NUCLEOTIDE SEQUENCE</scope>
    <source>
        <strain evidence="13">CCMP826</strain>
    </source>
</reference>
<dbReference type="HAMAP" id="MF_00147_B">
    <property type="entry name" value="TIM_B"/>
    <property type="match status" value="1"/>
</dbReference>
<dbReference type="NCBIfam" id="TIGR00419">
    <property type="entry name" value="tim"/>
    <property type="match status" value="1"/>
</dbReference>
<dbReference type="PROSITE" id="PS00171">
    <property type="entry name" value="TIM_1"/>
    <property type="match status" value="1"/>
</dbReference>
<dbReference type="AlphaFoldDB" id="A0A7S2N3S9"/>
<comment type="function">
    <text evidence="10">Catalyzes the interconversion of glyceraldehyde 3-phosphate and dihydroxyacetone phosphate in the glycolytic and gluconeogenic pathways.</text>
</comment>
<dbReference type="GO" id="GO:0006096">
    <property type="term" value="P:glycolytic process"/>
    <property type="evidence" value="ECO:0007669"/>
    <property type="project" value="UniProtKB-UniPathway"/>
</dbReference>
<dbReference type="UniPathway" id="UPA00109">
    <property type="reaction ID" value="UER00189"/>
</dbReference>
<dbReference type="InterPro" id="IPR000652">
    <property type="entry name" value="Triosephosphate_isomerase"/>
</dbReference>
<evidence type="ECO:0000256" key="2">
    <source>
        <dbReference type="ARBA" id="ARBA00004742"/>
    </source>
</evidence>
<dbReference type="CDD" id="cd00311">
    <property type="entry name" value="TIM"/>
    <property type="match status" value="1"/>
</dbReference>
<keyword evidence="6" id="KW-0963">Cytoplasm</keyword>
<dbReference type="InterPro" id="IPR022896">
    <property type="entry name" value="TrioseP_Isoase_bac/euk"/>
</dbReference>
<evidence type="ECO:0000256" key="6">
    <source>
        <dbReference type="ARBA" id="ARBA00022490"/>
    </source>
</evidence>
<sequence length="283" mass="29875">MKLAIATLLAGSAAAFAPTFGGPRASTQLSARKPFISGNWKLNPQTREEAVQLGKEIADAITDDSPDADVALFVPYVFIESAMGAVGDKLMVGAEGVCPEMNGAFTGAVSTSMLDSIGVKWALAGHSERRVLFSETDEYINGQCLKLIDQGMSVMLCIGESLAEYEQDLAGAVCAVQLKKGLAGIKKEDMDRVAIAYEPVWAIGTGKVATPEVAQDVHAKCRSILADMFDQETADKTRILYGGSVTPESVDDLMAQPDIDGALVGGASLDSAKFSRIINFESA</sequence>
<dbReference type="InterPro" id="IPR013785">
    <property type="entry name" value="Aldolase_TIM"/>
</dbReference>
<evidence type="ECO:0000256" key="4">
    <source>
        <dbReference type="ARBA" id="ARBA00011738"/>
    </source>
</evidence>
<dbReference type="UniPathway" id="UPA00138"/>
<proteinExistence type="inferred from homology"/>
<evidence type="ECO:0000256" key="10">
    <source>
        <dbReference type="ARBA" id="ARBA00056661"/>
    </source>
</evidence>
<evidence type="ECO:0000256" key="3">
    <source>
        <dbReference type="ARBA" id="ARBA00007422"/>
    </source>
</evidence>
<dbReference type="EMBL" id="HBGV01019199">
    <property type="protein sequence ID" value="CAD9517879.1"/>
    <property type="molecule type" value="Transcribed_RNA"/>
</dbReference>
<organism evidence="13">
    <name type="scientific">Helicotheca tamesis</name>
    <dbReference type="NCBI Taxonomy" id="374047"/>
    <lineage>
        <taxon>Eukaryota</taxon>
        <taxon>Sar</taxon>
        <taxon>Stramenopiles</taxon>
        <taxon>Ochrophyta</taxon>
        <taxon>Bacillariophyta</taxon>
        <taxon>Mediophyceae</taxon>
        <taxon>Lithodesmiophycidae</taxon>
        <taxon>Lithodesmiales</taxon>
        <taxon>Lithodesmiaceae</taxon>
        <taxon>Helicotheca</taxon>
    </lineage>
</organism>
<dbReference type="PANTHER" id="PTHR21139">
    <property type="entry name" value="TRIOSEPHOSPHATE ISOMERASE"/>
    <property type="match status" value="1"/>
</dbReference>
<evidence type="ECO:0000313" key="13">
    <source>
        <dbReference type="EMBL" id="CAD9517879.1"/>
    </source>
</evidence>
<dbReference type="Pfam" id="PF00121">
    <property type="entry name" value="TIM"/>
    <property type="match status" value="1"/>
</dbReference>
<comment type="pathway">
    <text evidence="2 11">Carbohydrate biosynthesis; gluconeogenesis.</text>
</comment>
<dbReference type="SUPFAM" id="SSF51351">
    <property type="entry name" value="Triosephosphate isomerase (TIM)"/>
    <property type="match status" value="1"/>
</dbReference>
<dbReference type="EC" id="5.3.1.1" evidence="11"/>
<comment type="subunit">
    <text evidence="4">Homodimer.</text>
</comment>
<comment type="similarity">
    <text evidence="3 11">Belongs to the triosephosphate isomerase family.</text>
</comment>
<keyword evidence="5 11" id="KW-0312">Gluconeogenesis</keyword>
<keyword evidence="8 11" id="KW-0413">Isomerase</keyword>
<comment type="pathway">
    <text evidence="1 11">Carbohydrate degradation; glycolysis; D-glyceraldehyde 3-phosphate from glycerone phosphate: step 1/1.</text>
</comment>
<dbReference type="GO" id="GO:0046166">
    <property type="term" value="P:glyceraldehyde-3-phosphate biosynthetic process"/>
    <property type="evidence" value="ECO:0007669"/>
    <property type="project" value="TreeGrafter"/>
</dbReference>
<comment type="catalytic activity">
    <reaction evidence="9">
        <text>D-glyceraldehyde 3-phosphate = dihydroxyacetone phosphate</text>
        <dbReference type="Rhea" id="RHEA:18585"/>
        <dbReference type="ChEBI" id="CHEBI:57642"/>
        <dbReference type="ChEBI" id="CHEBI:59776"/>
        <dbReference type="EC" id="5.3.1.1"/>
    </reaction>
    <physiologicalReaction direction="left-to-right" evidence="9">
        <dbReference type="Rhea" id="RHEA:18586"/>
    </physiologicalReaction>
</comment>
<dbReference type="PANTHER" id="PTHR21139:SF42">
    <property type="entry name" value="TRIOSEPHOSPHATE ISOMERASE"/>
    <property type="match status" value="1"/>
</dbReference>
<keyword evidence="7 11" id="KW-0324">Glycolysis</keyword>
<evidence type="ECO:0000256" key="9">
    <source>
        <dbReference type="ARBA" id="ARBA00052432"/>
    </source>
</evidence>
<evidence type="ECO:0000256" key="11">
    <source>
        <dbReference type="RuleBase" id="RU363013"/>
    </source>
</evidence>
<evidence type="ECO:0000256" key="7">
    <source>
        <dbReference type="ARBA" id="ARBA00023152"/>
    </source>
</evidence>
<protein>
    <recommendedName>
        <fullName evidence="11">Triosephosphate isomerase</fullName>
        <ecNumber evidence="11">5.3.1.1</ecNumber>
    </recommendedName>
</protein>
<dbReference type="Gene3D" id="3.20.20.70">
    <property type="entry name" value="Aldolase class I"/>
    <property type="match status" value="1"/>
</dbReference>
<dbReference type="GO" id="GO:0004807">
    <property type="term" value="F:triose-phosphate isomerase activity"/>
    <property type="evidence" value="ECO:0007669"/>
    <property type="project" value="UniProtKB-EC"/>
</dbReference>
<dbReference type="FunFam" id="3.20.20.70:FF:000016">
    <property type="entry name" value="Triosephosphate isomerase"/>
    <property type="match status" value="1"/>
</dbReference>
<accession>A0A7S2N3S9</accession>
<name>A0A7S2N3S9_9STRA</name>
<dbReference type="GO" id="GO:0005829">
    <property type="term" value="C:cytosol"/>
    <property type="evidence" value="ECO:0007669"/>
    <property type="project" value="TreeGrafter"/>
</dbReference>
<dbReference type="InterPro" id="IPR020861">
    <property type="entry name" value="Triosephosphate_isomerase_AS"/>
</dbReference>
<feature type="chain" id="PRO_5030856637" description="Triosephosphate isomerase" evidence="12">
    <location>
        <begin position="16"/>
        <end position="283"/>
    </location>
</feature>
<keyword evidence="12" id="KW-0732">Signal</keyword>
<evidence type="ECO:0000256" key="8">
    <source>
        <dbReference type="ARBA" id="ARBA00023235"/>
    </source>
</evidence>